<feature type="compositionally biased region" description="Acidic residues" evidence="7">
    <location>
        <begin position="169"/>
        <end position="181"/>
    </location>
</feature>
<organism evidence="8 9">
    <name type="scientific">Zygosaccharomyces rouxii</name>
    <dbReference type="NCBI Taxonomy" id="4956"/>
    <lineage>
        <taxon>Eukaryota</taxon>
        <taxon>Fungi</taxon>
        <taxon>Dikarya</taxon>
        <taxon>Ascomycota</taxon>
        <taxon>Saccharomycotina</taxon>
        <taxon>Saccharomycetes</taxon>
        <taxon>Saccharomycetales</taxon>
        <taxon>Saccharomycetaceae</taxon>
        <taxon>Zygosaccharomyces</taxon>
    </lineage>
</organism>
<evidence type="ECO:0000256" key="7">
    <source>
        <dbReference type="SAM" id="MobiDB-lite"/>
    </source>
</evidence>
<dbReference type="InterPro" id="IPR024758">
    <property type="entry name" value="Inp1"/>
</dbReference>
<feature type="region of interest" description="Disordered" evidence="7">
    <location>
        <begin position="1"/>
        <end position="30"/>
    </location>
</feature>
<sequence>MIGNGTNLIGTMTNPADLSLPKKRRTDTNRQRLSAHKVSLFQYSNVKAVSCSDGNKNKSPLLSNGPLELYQIVTPAPNNYDKSQEMNYLSLGRAGNIVHPILPRLQVKKLKTNGVRFLITFYNPERYWELEFLPNNRDQDLLAVVDDFEKIISKICIYHSMEEIQRESQDEDKEEEEDELDYLLNEPEQQQESSPGLEVIRRDRPPAPPDTSTDEFINQAFRRAIRALSSPRDRDTTTAVRPRRHSTFVARRPSQQQQPQHTDVIRKRFSYQGLPLRIASDPTY</sequence>
<dbReference type="GO" id="GO:0045033">
    <property type="term" value="P:peroxisome inheritance"/>
    <property type="evidence" value="ECO:0007669"/>
    <property type="project" value="InterPro"/>
</dbReference>
<comment type="function">
    <text evidence="1">Required for peroxisome inheritance.</text>
</comment>
<comment type="subcellular location">
    <subcellularLocation>
        <location evidence="2">Peroxisome membrane</location>
        <topology evidence="2">Peripheral membrane protein</topology>
    </subcellularLocation>
</comment>
<feature type="region of interest" description="Disordered" evidence="7">
    <location>
        <begin position="165"/>
        <end position="214"/>
    </location>
</feature>
<dbReference type="AlphaFoldDB" id="A0A1Q3ADZ4"/>
<evidence type="ECO:0000313" key="9">
    <source>
        <dbReference type="Proteomes" id="UP000187013"/>
    </source>
</evidence>
<feature type="region of interest" description="Disordered" evidence="7">
    <location>
        <begin position="227"/>
        <end position="262"/>
    </location>
</feature>
<keyword evidence="5" id="KW-0472">Membrane</keyword>
<evidence type="ECO:0000256" key="3">
    <source>
        <dbReference type="ARBA" id="ARBA00010707"/>
    </source>
</evidence>
<evidence type="ECO:0000313" key="8">
    <source>
        <dbReference type="EMBL" id="GAV53892.1"/>
    </source>
</evidence>
<keyword evidence="6" id="KW-0576">Peroxisome</keyword>
<protein>
    <recommendedName>
        <fullName evidence="4">Inheritance of peroxisomes protein 1</fullName>
    </recommendedName>
</protein>
<accession>A0A1Q3ADZ4</accession>
<dbReference type="Pfam" id="PF12634">
    <property type="entry name" value="Inp1"/>
    <property type="match status" value="1"/>
</dbReference>
<evidence type="ECO:0000256" key="2">
    <source>
        <dbReference type="ARBA" id="ARBA00004421"/>
    </source>
</evidence>
<name>A0A1Q3ADZ4_ZYGRO</name>
<feature type="compositionally biased region" description="Polar residues" evidence="7">
    <location>
        <begin position="1"/>
        <end position="16"/>
    </location>
</feature>
<dbReference type="EMBL" id="BDGX01000037">
    <property type="protein sequence ID" value="GAV53892.1"/>
    <property type="molecule type" value="Genomic_DNA"/>
</dbReference>
<dbReference type="GO" id="GO:0005780">
    <property type="term" value="C:extrinsic component of intraperoxisomal membrane"/>
    <property type="evidence" value="ECO:0007669"/>
    <property type="project" value="InterPro"/>
</dbReference>
<evidence type="ECO:0000256" key="4">
    <source>
        <dbReference type="ARBA" id="ARBA00021397"/>
    </source>
</evidence>
<reference evidence="8 9" key="1">
    <citation type="submission" date="2016-08" db="EMBL/GenBank/DDBJ databases">
        <title>Draft genome sequence of allopolyploid Zygosaccharomyces rouxii.</title>
        <authorList>
            <person name="Watanabe J."/>
            <person name="Uehara K."/>
            <person name="Mogi Y."/>
            <person name="Tsukioka Y."/>
        </authorList>
    </citation>
    <scope>NUCLEOTIDE SEQUENCE [LARGE SCALE GENOMIC DNA]</scope>
    <source>
        <strain evidence="8 9">NBRC 110957</strain>
    </source>
</reference>
<comment type="similarity">
    <text evidence="3">Belongs to the INP1 family.</text>
</comment>
<gene>
    <name evidence="8" type="ORF">ZYGR_0AK03940</name>
</gene>
<evidence type="ECO:0000256" key="6">
    <source>
        <dbReference type="ARBA" id="ARBA00023140"/>
    </source>
</evidence>
<dbReference type="OrthoDB" id="4068391at2759"/>
<dbReference type="PRINTS" id="PR02103">
    <property type="entry name" value="INPROXISOME1"/>
</dbReference>
<proteinExistence type="inferred from homology"/>
<comment type="caution">
    <text evidence="8">The sequence shown here is derived from an EMBL/GenBank/DDBJ whole genome shotgun (WGS) entry which is preliminary data.</text>
</comment>
<evidence type="ECO:0000256" key="5">
    <source>
        <dbReference type="ARBA" id="ARBA00023136"/>
    </source>
</evidence>
<evidence type="ECO:0000256" key="1">
    <source>
        <dbReference type="ARBA" id="ARBA00003594"/>
    </source>
</evidence>
<dbReference type="Proteomes" id="UP000187013">
    <property type="component" value="Unassembled WGS sequence"/>
</dbReference>